<name>A0A2P6V1K0_9CHLO</name>
<dbReference type="Proteomes" id="UP000239649">
    <property type="component" value="Unassembled WGS sequence"/>
</dbReference>
<keyword evidence="3" id="KW-1185">Reference proteome</keyword>
<evidence type="ECO:0000313" key="3">
    <source>
        <dbReference type="Proteomes" id="UP000239649"/>
    </source>
</evidence>
<feature type="region of interest" description="Disordered" evidence="1">
    <location>
        <begin position="186"/>
        <end position="215"/>
    </location>
</feature>
<comment type="caution">
    <text evidence="2">The sequence shown here is derived from an EMBL/GenBank/DDBJ whole genome shotgun (WGS) entry which is preliminary data.</text>
</comment>
<dbReference type="EMBL" id="LHPF02000044">
    <property type="protein sequence ID" value="PSC67971.1"/>
    <property type="molecule type" value="Genomic_DNA"/>
</dbReference>
<proteinExistence type="predicted"/>
<gene>
    <name evidence="2" type="ORF">C2E20_8405</name>
</gene>
<organism evidence="2 3">
    <name type="scientific">Micractinium conductrix</name>
    <dbReference type="NCBI Taxonomy" id="554055"/>
    <lineage>
        <taxon>Eukaryota</taxon>
        <taxon>Viridiplantae</taxon>
        <taxon>Chlorophyta</taxon>
        <taxon>core chlorophytes</taxon>
        <taxon>Trebouxiophyceae</taxon>
        <taxon>Chlorellales</taxon>
        <taxon>Chlorellaceae</taxon>
        <taxon>Chlorella clade</taxon>
        <taxon>Micractinium</taxon>
    </lineage>
</organism>
<dbReference type="Gene3D" id="1.25.70.10">
    <property type="entry name" value="Transcription termination factor 3, mitochondrial"/>
    <property type="match status" value="1"/>
</dbReference>
<dbReference type="AlphaFoldDB" id="A0A2P6V1K0"/>
<evidence type="ECO:0000256" key="1">
    <source>
        <dbReference type="SAM" id="MobiDB-lite"/>
    </source>
</evidence>
<accession>A0A2P6V1K0</accession>
<reference evidence="2 3" key="1">
    <citation type="journal article" date="2018" name="Plant J.">
        <title>Genome sequences of Chlorella sorokiniana UTEX 1602 and Micractinium conductrix SAG 241.80: implications to maltose excretion by a green alga.</title>
        <authorList>
            <person name="Arriola M.B."/>
            <person name="Velmurugan N."/>
            <person name="Zhang Y."/>
            <person name="Plunkett M.H."/>
            <person name="Hondzo H."/>
            <person name="Barney B.M."/>
        </authorList>
    </citation>
    <scope>NUCLEOTIDE SEQUENCE [LARGE SCALE GENOMIC DNA]</scope>
    <source>
        <strain evidence="2 3">SAG 241.80</strain>
    </source>
</reference>
<evidence type="ECO:0000313" key="2">
    <source>
        <dbReference type="EMBL" id="PSC67971.1"/>
    </source>
</evidence>
<sequence>MQAAAAWLEQRIADADQLHEVLLRCPPLLAADVGRLQRNACFLAGELGWQHGDGQLAAFVLRHPHPFALLDCEGAEVQVMLRFFSGVVGAPREDCLGKYGSYLIHSLDRIVARYVHVQERAPWRLYDHGGSLSLSWIKNAPRDLAVDGVATADEVKAFVHEWPRSVEGQRLLAELRSGKMEGLPRPLPYAEAVERQQAGTGPQLKGRRGEARQAA</sequence>
<dbReference type="InterPro" id="IPR038538">
    <property type="entry name" value="MTERF_sf"/>
</dbReference>
<protein>
    <submittedName>
        <fullName evidence="2">Uncharacterized protein</fullName>
    </submittedName>
</protein>